<protein>
    <submittedName>
        <fullName evidence="3">Oligogalacturonate-specific porin</fullName>
    </submittedName>
</protein>
<dbReference type="PANTHER" id="PTHR38105">
    <property type="entry name" value="OUTER MEMBRANE PROTEIN-RELATED-RELATED"/>
    <property type="match status" value="1"/>
</dbReference>
<dbReference type="InterPro" id="IPR053713">
    <property type="entry name" value="Bact_OM_Channel_sf"/>
</dbReference>
<comment type="caution">
    <text evidence="3">The sequence shown here is derived from an EMBL/GenBank/DDBJ whole genome shotgun (WGS) entry which is preliminary data.</text>
</comment>
<evidence type="ECO:0000313" key="3">
    <source>
        <dbReference type="EMBL" id="RBO86133.1"/>
    </source>
</evidence>
<dbReference type="InterPro" id="IPR009331">
    <property type="entry name" value="Oligogalacturonate-sp_porin"/>
</dbReference>
<dbReference type="OrthoDB" id="5817226at2"/>
<feature type="signal peptide" evidence="2">
    <location>
        <begin position="1"/>
        <end position="21"/>
    </location>
</feature>
<reference evidence="3 4" key="1">
    <citation type="submission" date="2018-06" db="EMBL/GenBank/DDBJ databases">
        <title>Genomic Encyclopedia of Type Strains, Phase III (KMG-III): the genomes of soil and plant-associated and newly described type strains.</title>
        <authorList>
            <person name="Whitman W."/>
        </authorList>
    </citation>
    <scope>NUCLEOTIDE SEQUENCE [LARGE SCALE GENOMIC DNA]</scope>
    <source>
        <strain evidence="3 4">CECT 7732</strain>
    </source>
</reference>
<evidence type="ECO:0000256" key="2">
    <source>
        <dbReference type="SAM" id="SignalP"/>
    </source>
</evidence>
<feature type="chain" id="PRO_5016736031" evidence="2">
    <location>
        <begin position="22"/>
        <end position="244"/>
    </location>
</feature>
<organism evidence="3 4">
    <name type="scientific">Marinomonas aquiplantarum</name>
    <dbReference type="NCBI Taxonomy" id="491951"/>
    <lineage>
        <taxon>Bacteria</taxon>
        <taxon>Pseudomonadati</taxon>
        <taxon>Pseudomonadota</taxon>
        <taxon>Gammaproteobacteria</taxon>
        <taxon>Oceanospirillales</taxon>
        <taxon>Oceanospirillaceae</taxon>
        <taxon>Marinomonas</taxon>
    </lineage>
</organism>
<dbReference type="GO" id="GO:0009279">
    <property type="term" value="C:cell outer membrane"/>
    <property type="evidence" value="ECO:0007669"/>
    <property type="project" value="TreeGrafter"/>
</dbReference>
<dbReference type="GO" id="GO:0015288">
    <property type="term" value="F:porin activity"/>
    <property type="evidence" value="ECO:0007669"/>
    <property type="project" value="TreeGrafter"/>
</dbReference>
<name>A0A366D7X5_9GAMM</name>
<dbReference type="Proteomes" id="UP000252086">
    <property type="component" value="Unassembled WGS sequence"/>
</dbReference>
<dbReference type="GO" id="GO:0015772">
    <property type="term" value="P:oligosaccharide transport"/>
    <property type="evidence" value="ECO:0007669"/>
    <property type="project" value="TreeGrafter"/>
</dbReference>
<dbReference type="RefSeq" id="WP_113873012.1">
    <property type="nucleotide sequence ID" value="NZ_QNRF01000001.1"/>
</dbReference>
<accession>A0A366D7X5</accession>
<evidence type="ECO:0000313" key="4">
    <source>
        <dbReference type="Proteomes" id="UP000252086"/>
    </source>
</evidence>
<gene>
    <name evidence="3" type="ORF">DFP76_101409</name>
</gene>
<keyword evidence="1 2" id="KW-0732">Signal</keyword>
<keyword evidence="4" id="KW-1185">Reference proteome</keyword>
<sequence length="244" mass="27988">MDIKIISAVVLSGLVCASAHATSINMRHEIVPEYDGQAASHSDRIEVSHRFSNGIGFGVEAKWKSNNENAFGELSGNGQQSNISYRIKLSDDLTFTPQYKWESGSNKLSHQFNFSFGYKVSNDWSVGFRHRYNYEAKVDDDNSHYNRWTFSAGYKGVENWSLSTSVDYTFNPEASGPRWEDKQSWFSDVNFKGEYKGLKSGWNPFVEFGLKPYKSGDTYRFNGDEVTANDKWRPRYRLGVKYSY</sequence>
<evidence type="ECO:0000256" key="1">
    <source>
        <dbReference type="ARBA" id="ARBA00022729"/>
    </source>
</evidence>
<dbReference type="Pfam" id="PF06178">
    <property type="entry name" value="KdgM"/>
    <property type="match status" value="1"/>
</dbReference>
<dbReference type="PANTHER" id="PTHR38105:SF5">
    <property type="entry name" value="OUTER MEMBRANE PROTEIN"/>
    <property type="match status" value="1"/>
</dbReference>
<dbReference type="SUPFAM" id="SSF56935">
    <property type="entry name" value="Porins"/>
    <property type="match status" value="1"/>
</dbReference>
<dbReference type="EMBL" id="QNRF01000001">
    <property type="protein sequence ID" value="RBO86133.1"/>
    <property type="molecule type" value="Genomic_DNA"/>
</dbReference>
<dbReference type="AlphaFoldDB" id="A0A366D7X5"/>
<dbReference type="Gene3D" id="2.40.160.40">
    <property type="entry name" value="monomeric porin ompg"/>
    <property type="match status" value="1"/>
</dbReference>
<proteinExistence type="predicted"/>